<protein>
    <recommendedName>
        <fullName evidence="5 11">L-aspartate oxidase</fullName>
        <ecNumber evidence="4 11">1.4.3.16</ecNumber>
    </recommendedName>
</protein>
<evidence type="ECO:0000256" key="13">
    <source>
        <dbReference type="RuleBase" id="RU362049"/>
    </source>
</evidence>
<evidence type="ECO:0000256" key="3">
    <source>
        <dbReference type="ARBA" id="ARBA00008562"/>
    </source>
</evidence>
<dbReference type="GO" id="GO:0034628">
    <property type="term" value="P:'de novo' NAD+ biosynthetic process from L-aspartate"/>
    <property type="evidence" value="ECO:0007669"/>
    <property type="project" value="TreeGrafter"/>
</dbReference>
<accession>A0A1B8QCE3</accession>
<feature type="domain" description="FAD-dependent oxidoreductase 2 FAD-binding" evidence="14">
    <location>
        <begin position="11"/>
        <end position="402"/>
    </location>
</feature>
<gene>
    <name evidence="16" type="ORF">A9306_09455</name>
</gene>
<keyword evidence="8 13" id="KW-0274">FAD</keyword>
<keyword evidence="6 13" id="KW-0285">Flavoprotein</keyword>
<dbReference type="SUPFAM" id="SSF46977">
    <property type="entry name" value="Succinate dehydrogenase/fumarate reductase flavoprotein C-terminal domain"/>
    <property type="match status" value="1"/>
</dbReference>
<dbReference type="GO" id="GO:0008734">
    <property type="term" value="F:L-aspartate oxidase activity"/>
    <property type="evidence" value="ECO:0007669"/>
    <property type="project" value="UniProtKB-UniRule"/>
</dbReference>
<dbReference type="FunFam" id="3.90.700.10:FF:000002">
    <property type="entry name" value="L-aspartate oxidase"/>
    <property type="match status" value="1"/>
</dbReference>
<dbReference type="InterPro" id="IPR015939">
    <property type="entry name" value="Fum_Rdtase/Succ_DH_flav-like_C"/>
</dbReference>
<dbReference type="Gene3D" id="3.50.50.60">
    <property type="entry name" value="FAD/NAD(P)-binding domain"/>
    <property type="match status" value="1"/>
</dbReference>
<proteinExistence type="inferred from homology"/>
<evidence type="ECO:0000256" key="1">
    <source>
        <dbReference type="ARBA" id="ARBA00001974"/>
    </source>
</evidence>
<organism evidence="16 17">
    <name type="scientific">Faucicola atlantae</name>
    <dbReference type="NCBI Taxonomy" id="34059"/>
    <lineage>
        <taxon>Bacteria</taxon>
        <taxon>Pseudomonadati</taxon>
        <taxon>Pseudomonadota</taxon>
        <taxon>Gammaproteobacteria</taxon>
        <taxon>Moraxellales</taxon>
        <taxon>Moraxellaceae</taxon>
        <taxon>Faucicola</taxon>
    </lineage>
</organism>
<comment type="caution">
    <text evidence="16">The sequence shown here is derived from an EMBL/GenBank/DDBJ whole genome shotgun (WGS) entry which is preliminary data.</text>
</comment>
<dbReference type="SUPFAM" id="SSF56425">
    <property type="entry name" value="Succinate dehydrogenase/fumarate reductase flavoprotein, catalytic domain"/>
    <property type="match status" value="1"/>
</dbReference>
<evidence type="ECO:0000256" key="11">
    <source>
        <dbReference type="NCBIfam" id="TIGR00551"/>
    </source>
</evidence>
<name>A0A1B8QCE3_9GAMM</name>
<keyword evidence="9 13" id="KW-0560">Oxidoreductase</keyword>
<dbReference type="PIRSF" id="PIRSF000171">
    <property type="entry name" value="SDHA_APRA_LASPO"/>
    <property type="match status" value="1"/>
</dbReference>
<dbReference type="EC" id="1.4.3.16" evidence="4 11"/>
<feature type="domain" description="Fumarate reductase/succinate dehydrogenase flavoprotein-like C-terminal" evidence="15">
    <location>
        <begin position="452"/>
        <end position="532"/>
    </location>
</feature>
<dbReference type="UniPathway" id="UPA00253">
    <property type="reaction ID" value="UER00326"/>
</dbReference>
<evidence type="ECO:0000256" key="9">
    <source>
        <dbReference type="ARBA" id="ARBA00023002"/>
    </source>
</evidence>
<comment type="function">
    <text evidence="13">Catalyzes the oxidation of L-aspartate to iminoaspartate.</text>
</comment>
<evidence type="ECO:0000256" key="8">
    <source>
        <dbReference type="ARBA" id="ARBA00022827"/>
    </source>
</evidence>
<evidence type="ECO:0000313" key="16">
    <source>
        <dbReference type="EMBL" id="OBX78373.1"/>
    </source>
</evidence>
<dbReference type="PRINTS" id="PR00368">
    <property type="entry name" value="FADPNR"/>
</dbReference>
<dbReference type="Pfam" id="PF00890">
    <property type="entry name" value="FAD_binding_2"/>
    <property type="match status" value="1"/>
</dbReference>
<keyword evidence="17" id="KW-1185">Reference proteome</keyword>
<evidence type="ECO:0000259" key="14">
    <source>
        <dbReference type="Pfam" id="PF00890"/>
    </source>
</evidence>
<dbReference type="InterPro" id="IPR003953">
    <property type="entry name" value="FAD-dep_OxRdtase_2_FAD-bd"/>
</dbReference>
<evidence type="ECO:0000256" key="10">
    <source>
        <dbReference type="ARBA" id="ARBA00048305"/>
    </source>
</evidence>
<comment type="catalytic activity">
    <reaction evidence="10">
        <text>L-aspartate + O2 = iminosuccinate + H2O2</text>
        <dbReference type="Rhea" id="RHEA:25876"/>
        <dbReference type="ChEBI" id="CHEBI:15379"/>
        <dbReference type="ChEBI" id="CHEBI:16240"/>
        <dbReference type="ChEBI" id="CHEBI:29991"/>
        <dbReference type="ChEBI" id="CHEBI:77875"/>
        <dbReference type="EC" id="1.4.3.16"/>
    </reaction>
    <physiologicalReaction direction="left-to-right" evidence="10">
        <dbReference type="Rhea" id="RHEA:25877"/>
    </physiologicalReaction>
</comment>
<dbReference type="PANTHER" id="PTHR42716:SF2">
    <property type="entry name" value="L-ASPARTATE OXIDASE, CHLOROPLASTIC"/>
    <property type="match status" value="1"/>
</dbReference>
<evidence type="ECO:0000256" key="4">
    <source>
        <dbReference type="ARBA" id="ARBA00012173"/>
    </source>
</evidence>
<comment type="cofactor">
    <cofactor evidence="1 13">
        <name>FAD</name>
        <dbReference type="ChEBI" id="CHEBI:57692"/>
    </cofactor>
</comment>
<dbReference type="EMBL" id="LZNA01000047">
    <property type="protein sequence ID" value="OBX78373.1"/>
    <property type="molecule type" value="Genomic_DNA"/>
</dbReference>
<comment type="pathway">
    <text evidence="2 13">Cofactor biosynthesis; NAD(+) biosynthesis; iminoaspartate from L-aspartate (oxidase route): step 1/1.</text>
</comment>
<sequence length="550" mass="61027">MTGSDEITHFDVVIVGGGAAGLTLALSLPKHLSVAMLMKDEPLESSTYYAQGGVAAVWAQDDTVDEHIADTLIAGAGLCHEEAVRFTVEHSREAIEFLLAQGVKFTLDENSDDLHLTQEGGHSRRRIAHVADATGRAVATTLLERVRECQNVTLLDHMVAIDVITTNSLAQHFDAPFTEPNRAVGVYVLDTKAHRVLTLSAGFVALACGGVSKAYLYTSNPDIATGDGIAMAWRAGCRVANLEFNQFHPTCLYHPEARSFLLTEALRGEGAYLRLPPCDHHPEGERFMLRFDSRGELAPRDIVALTIDFEMKRLGLRHVYLDITHKDPEFVKAHFPTLYARLLEFGIDITQDQIPVVPAAHYTCGGVVVNQQGQTDVLNLYALGETSFTGLHGANRMASNSLLECFVYAMSAATHIRDSHAHAAPSVPMIPTWHIQDNTDQDEAVILLQNWDELRHTMWHYVGIVRSNKRLHRALNRILLLKQEMQDYYDSFALNKNLIELRNLLLVSELIVRCALRRHESRGLHYNRDFPQSLPTPADVVLTPAVPSAV</sequence>
<feature type="active site" description="Proton acceptor" evidence="12">
    <location>
        <position position="300"/>
    </location>
</feature>
<dbReference type="InterPro" id="IPR036188">
    <property type="entry name" value="FAD/NAD-bd_sf"/>
</dbReference>
<dbReference type="NCBIfam" id="TIGR00551">
    <property type="entry name" value="nadB"/>
    <property type="match status" value="1"/>
</dbReference>
<evidence type="ECO:0000256" key="5">
    <source>
        <dbReference type="ARBA" id="ARBA00021901"/>
    </source>
</evidence>
<dbReference type="Proteomes" id="UP000092616">
    <property type="component" value="Unassembled WGS sequence"/>
</dbReference>
<evidence type="ECO:0000256" key="7">
    <source>
        <dbReference type="ARBA" id="ARBA00022642"/>
    </source>
</evidence>
<dbReference type="InterPro" id="IPR037099">
    <property type="entry name" value="Fum_R/Succ_DH_flav-like_C_sf"/>
</dbReference>
<dbReference type="Gene3D" id="3.90.700.10">
    <property type="entry name" value="Succinate dehydrogenase/fumarate reductase flavoprotein, catalytic domain"/>
    <property type="match status" value="1"/>
</dbReference>
<evidence type="ECO:0000256" key="6">
    <source>
        <dbReference type="ARBA" id="ARBA00022630"/>
    </source>
</evidence>
<dbReference type="InterPro" id="IPR005288">
    <property type="entry name" value="NadB"/>
</dbReference>
<evidence type="ECO:0000313" key="17">
    <source>
        <dbReference type="Proteomes" id="UP000092616"/>
    </source>
</evidence>
<comment type="subcellular location">
    <subcellularLocation>
        <location evidence="13">Cytoplasm</location>
    </subcellularLocation>
</comment>
<evidence type="ECO:0000256" key="12">
    <source>
        <dbReference type="PIRSR" id="PIRSR000171-1"/>
    </source>
</evidence>
<dbReference type="Gene3D" id="1.20.58.100">
    <property type="entry name" value="Fumarate reductase/succinate dehydrogenase flavoprotein-like, C-terminal domain"/>
    <property type="match status" value="1"/>
</dbReference>
<dbReference type="GO" id="GO:0005737">
    <property type="term" value="C:cytoplasm"/>
    <property type="evidence" value="ECO:0007669"/>
    <property type="project" value="UniProtKB-SubCell"/>
</dbReference>
<dbReference type="Pfam" id="PF02910">
    <property type="entry name" value="Succ_DH_flav_C"/>
    <property type="match status" value="1"/>
</dbReference>
<dbReference type="InterPro" id="IPR027477">
    <property type="entry name" value="Succ_DH/fumarate_Rdtase_cat_sf"/>
</dbReference>
<dbReference type="PANTHER" id="PTHR42716">
    <property type="entry name" value="L-ASPARTATE OXIDASE"/>
    <property type="match status" value="1"/>
</dbReference>
<dbReference type="AlphaFoldDB" id="A0A1B8QCE3"/>
<keyword evidence="7 13" id="KW-0662">Pyridine nucleotide biosynthesis</keyword>
<comment type="similarity">
    <text evidence="3 13">Belongs to the FAD-dependent oxidoreductase 2 family. NadB subfamily.</text>
</comment>
<evidence type="ECO:0000256" key="2">
    <source>
        <dbReference type="ARBA" id="ARBA00004950"/>
    </source>
</evidence>
<dbReference type="FunFam" id="1.20.58.100:FF:000002">
    <property type="entry name" value="L-aspartate oxidase"/>
    <property type="match status" value="1"/>
</dbReference>
<reference evidence="16 17" key="1">
    <citation type="submission" date="2016-06" db="EMBL/GenBank/DDBJ databases">
        <title>Draft genome of Moraxella atlantae CCUG 59586.</title>
        <authorList>
            <person name="Salva-Serra F."/>
            <person name="Engstrom-Jakobsson H."/>
            <person name="Thorell K."/>
            <person name="Gonzales-Siles L."/>
            <person name="Karlsson R."/>
            <person name="Boulund F."/>
            <person name="Engstrand L."/>
            <person name="Kristiansson E."/>
            <person name="Moore E."/>
        </authorList>
    </citation>
    <scope>NUCLEOTIDE SEQUENCE [LARGE SCALE GENOMIC DNA]</scope>
    <source>
        <strain evidence="16 17">CCUG 59586</strain>
    </source>
</reference>
<dbReference type="SUPFAM" id="SSF51905">
    <property type="entry name" value="FAD/NAD(P)-binding domain"/>
    <property type="match status" value="1"/>
</dbReference>
<evidence type="ECO:0000259" key="15">
    <source>
        <dbReference type="Pfam" id="PF02910"/>
    </source>
</evidence>
<dbReference type="NCBIfam" id="NF006567">
    <property type="entry name" value="PRK09077.1"/>
    <property type="match status" value="1"/>
</dbReference>